<evidence type="ECO:0000313" key="2">
    <source>
        <dbReference type="EMBL" id="RKN38227.1"/>
    </source>
</evidence>
<dbReference type="Pfam" id="PF12680">
    <property type="entry name" value="SnoaL_2"/>
    <property type="match status" value="1"/>
</dbReference>
<evidence type="ECO:0000313" key="3">
    <source>
        <dbReference type="Proteomes" id="UP000281726"/>
    </source>
</evidence>
<dbReference type="Gene3D" id="3.10.450.50">
    <property type="match status" value="1"/>
</dbReference>
<name>A0A3A9YSF4_9ACTN</name>
<dbReference type="InterPro" id="IPR032710">
    <property type="entry name" value="NTF2-like_dom_sf"/>
</dbReference>
<dbReference type="OrthoDB" id="2988503at2"/>
<protein>
    <recommendedName>
        <fullName evidence="1">SnoaL-like domain-containing protein</fullName>
    </recommendedName>
</protein>
<proteinExistence type="predicted"/>
<dbReference type="RefSeq" id="WP_120733113.1">
    <property type="nucleotide sequence ID" value="NZ_RBAK01000022.1"/>
</dbReference>
<evidence type="ECO:0000259" key="1">
    <source>
        <dbReference type="Pfam" id="PF12680"/>
    </source>
</evidence>
<dbReference type="EMBL" id="RBAK01000022">
    <property type="protein sequence ID" value="RKN38227.1"/>
    <property type="molecule type" value="Genomic_DNA"/>
</dbReference>
<dbReference type="SUPFAM" id="SSF54427">
    <property type="entry name" value="NTF2-like"/>
    <property type="match status" value="1"/>
</dbReference>
<sequence>MYHRVVKRIAARNFTRVNAQDYDALLKDCVPTVHHRFGGDHALGGERHSRDALRRWFQRLGRLNPTLRLTVEDVWVSGTPANTTVIIRWSATQDMPDHSAYQNHGVHIVQMKWFKIVAIDANEDSQAVAAALQIMAAHGNSEALAAPITD</sequence>
<organism evidence="2 3">
    <name type="scientific">Micromonospora endolithica</name>
    <dbReference type="NCBI Taxonomy" id="230091"/>
    <lineage>
        <taxon>Bacteria</taxon>
        <taxon>Bacillati</taxon>
        <taxon>Actinomycetota</taxon>
        <taxon>Actinomycetes</taxon>
        <taxon>Micromonosporales</taxon>
        <taxon>Micromonosporaceae</taxon>
        <taxon>Micromonospora</taxon>
    </lineage>
</organism>
<dbReference type="AlphaFoldDB" id="A0A3A9YSF4"/>
<gene>
    <name evidence="2" type="ORF">D7223_31265</name>
</gene>
<accession>A0A3A9YSF4</accession>
<keyword evidence="3" id="KW-1185">Reference proteome</keyword>
<comment type="caution">
    <text evidence="2">The sequence shown here is derived from an EMBL/GenBank/DDBJ whole genome shotgun (WGS) entry which is preliminary data.</text>
</comment>
<reference evidence="2 3" key="1">
    <citation type="journal article" date="2004" name="Syst. Appl. Microbiol.">
        <title>Cryptoendolithic actinomycetes from antarctic sandstone rock samples: Micromonospora endolithica sp. nov. and two isolates related to Micromonospora coerulea Jensen 1932.</title>
        <authorList>
            <person name="Hirsch P."/>
            <person name="Mevs U."/>
            <person name="Kroppenstedt R.M."/>
            <person name="Schumann P."/>
            <person name="Stackebrandt E."/>
        </authorList>
    </citation>
    <scope>NUCLEOTIDE SEQUENCE [LARGE SCALE GENOMIC DNA]</scope>
    <source>
        <strain evidence="2 3">JCM 12677</strain>
    </source>
</reference>
<feature type="domain" description="SnoaL-like" evidence="1">
    <location>
        <begin position="13"/>
        <end position="118"/>
    </location>
</feature>
<dbReference type="InterPro" id="IPR037401">
    <property type="entry name" value="SnoaL-like"/>
</dbReference>
<dbReference type="Proteomes" id="UP000281726">
    <property type="component" value="Unassembled WGS sequence"/>
</dbReference>